<evidence type="ECO:0000256" key="2">
    <source>
        <dbReference type="ARBA" id="ARBA00005102"/>
    </source>
</evidence>
<dbReference type="GO" id="GO:0019290">
    <property type="term" value="P:siderophore biosynthetic process"/>
    <property type="evidence" value="ECO:0007669"/>
    <property type="project" value="InterPro"/>
</dbReference>
<dbReference type="SMART" id="SM01006">
    <property type="entry name" value="AlcB"/>
    <property type="match status" value="1"/>
</dbReference>
<sequence length="203" mass="22027">MTAALRLAAGSRGEVVHARVVDGLGNVRVRVLDPDADLDTVHGWVTGPGTRFWGLGDLPRDELRDLYAYVDSLPTHHAFVVTCDDEPAALLQTYEPAHDPVGDTYDVLPGDVGVHLLVGRAGRAGFATRLLGALVEFLFAQPGARRIVVEPDVRNDRVLARMRRLGFVVGPVVRLPHKDAQLAFLDRPTTSPDTQETTCPPSP</sequence>
<proteinExistence type="predicted"/>
<protein>
    <recommendedName>
        <fullName evidence="3">Lysine N-acyltransferase MbtK</fullName>
    </recommendedName>
    <alternativeName>
        <fullName evidence="5">Mycobactin synthase protein K</fullName>
    </alternativeName>
</protein>
<dbReference type="GO" id="GO:0046677">
    <property type="term" value="P:response to antibiotic"/>
    <property type="evidence" value="ECO:0007669"/>
    <property type="project" value="UniProtKB-KW"/>
</dbReference>
<keyword evidence="8" id="KW-1185">Reference proteome</keyword>
<keyword evidence="4" id="KW-0046">Antibiotic resistance</keyword>
<dbReference type="AlphaFoldDB" id="A0A919P582"/>
<evidence type="ECO:0000313" key="8">
    <source>
        <dbReference type="Proteomes" id="UP000632740"/>
    </source>
</evidence>
<dbReference type="GO" id="GO:0016410">
    <property type="term" value="F:N-acyltransferase activity"/>
    <property type="evidence" value="ECO:0007669"/>
    <property type="project" value="TreeGrafter"/>
</dbReference>
<dbReference type="PANTHER" id="PTHR31438:SF1">
    <property type="entry name" value="LYSINE N-ACYLTRANSFERASE C17G9.06C-RELATED"/>
    <property type="match status" value="1"/>
</dbReference>
<reference evidence="7" key="1">
    <citation type="submission" date="2021-01" db="EMBL/GenBank/DDBJ databases">
        <title>Whole genome shotgun sequence of Cellulomonas chitinilytica NBRC 110799.</title>
        <authorList>
            <person name="Komaki H."/>
            <person name="Tamura T."/>
        </authorList>
    </citation>
    <scope>NUCLEOTIDE SEQUENCE</scope>
    <source>
        <strain evidence="7">NBRC 110799</strain>
    </source>
</reference>
<evidence type="ECO:0000259" key="6">
    <source>
        <dbReference type="PROSITE" id="PS51186"/>
    </source>
</evidence>
<feature type="domain" description="N-acetyltransferase" evidence="6">
    <location>
        <begin position="27"/>
        <end position="188"/>
    </location>
</feature>
<dbReference type="RefSeq" id="WP_239071172.1">
    <property type="nucleotide sequence ID" value="NZ_BONK01000019.1"/>
</dbReference>
<comment type="caution">
    <text evidence="7">The sequence shown here is derived from an EMBL/GenBank/DDBJ whole genome shotgun (WGS) entry which is preliminary data.</text>
</comment>
<name>A0A919P582_9CELL</name>
<organism evidence="7 8">
    <name type="scientific">Cellulomonas chitinilytica</name>
    <dbReference type="NCBI Taxonomy" id="398759"/>
    <lineage>
        <taxon>Bacteria</taxon>
        <taxon>Bacillati</taxon>
        <taxon>Actinomycetota</taxon>
        <taxon>Actinomycetes</taxon>
        <taxon>Micrococcales</taxon>
        <taxon>Cellulomonadaceae</taxon>
        <taxon>Cellulomonas</taxon>
    </lineage>
</organism>
<dbReference type="Proteomes" id="UP000632740">
    <property type="component" value="Unassembled WGS sequence"/>
</dbReference>
<accession>A0A919P582</accession>
<comment type="function">
    <text evidence="1">Acyltransferase required for the direct transfer of medium- to long-chain fatty acyl moieties from a carrier protein (MbtL) on to the epsilon-amino group of lysine residue in the mycobactin core.</text>
</comment>
<evidence type="ECO:0000313" key="7">
    <source>
        <dbReference type="EMBL" id="GIG23463.1"/>
    </source>
</evidence>
<comment type="pathway">
    <text evidence="2">Siderophore biosynthesis; mycobactin biosynthesis.</text>
</comment>
<dbReference type="Gene3D" id="3.40.630.30">
    <property type="match status" value="1"/>
</dbReference>
<evidence type="ECO:0000256" key="1">
    <source>
        <dbReference type="ARBA" id="ARBA00003818"/>
    </source>
</evidence>
<dbReference type="InterPro" id="IPR019432">
    <property type="entry name" value="Acyltransferase_MbtK/IucB-like"/>
</dbReference>
<evidence type="ECO:0000256" key="4">
    <source>
        <dbReference type="ARBA" id="ARBA00023251"/>
    </source>
</evidence>
<dbReference type="InterPro" id="IPR000182">
    <property type="entry name" value="GNAT_dom"/>
</dbReference>
<dbReference type="PANTHER" id="PTHR31438">
    <property type="entry name" value="LYSINE N-ACYLTRANSFERASE C17G9.06C-RELATED"/>
    <property type="match status" value="1"/>
</dbReference>
<dbReference type="EMBL" id="BONK01000019">
    <property type="protein sequence ID" value="GIG23463.1"/>
    <property type="molecule type" value="Genomic_DNA"/>
</dbReference>
<dbReference type="Pfam" id="PF13523">
    <property type="entry name" value="Acetyltransf_8"/>
    <property type="match status" value="1"/>
</dbReference>
<gene>
    <name evidence="7" type="ORF">Cch01nite_41870</name>
</gene>
<dbReference type="InterPro" id="IPR016181">
    <property type="entry name" value="Acyl_CoA_acyltransferase"/>
</dbReference>
<dbReference type="SUPFAM" id="SSF55729">
    <property type="entry name" value="Acyl-CoA N-acyltransferases (Nat)"/>
    <property type="match status" value="1"/>
</dbReference>
<dbReference type="PROSITE" id="PS51186">
    <property type="entry name" value="GNAT"/>
    <property type="match status" value="1"/>
</dbReference>
<evidence type="ECO:0000256" key="5">
    <source>
        <dbReference type="ARBA" id="ARBA00031122"/>
    </source>
</evidence>
<evidence type="ECO:0000256" key="3">
    <source>
        <dbReference type="ARBA" id="ARBA00020586"/>
    </source>
</evidence>